<protein>
    <submittedName>
        <fullName evidence="2">Uncharacterized protein</fullName>
    </submittedName>
</protein>
<evidence type="ECO:0000256" key="1">
    <source>
        <dbReference type="SAM" id="MobiDB-lite"/>
    </source>
</evidence>
<feature type="compositionally biased region" description="Basic residues" evidence="1">
    <location>
        <begin position="82"/>
        <end position="93"/>
    </location>
</feature>
<name>A0AAV7PX57_PLEWA</name>
<evidence type="ECO:0000313" key="2">
    <source>
        <dbReference type="EMBL" id="KAJ1131831.1"/>
    </source>
</evidence>
<proteinExistence type="predicted"/>
<reference evidence="2" key="1">
    <citation type="journal article" date="2022" name="bioRxiv">
        <title>Sequencing and chromosome-scale assembly of the giantPleurodeles waltlgenome.</title>
        <authorList>
            <person name="Brown T."/>
            <person name="Elewa A."/>
            <person name="Iarovenko S."/>
            <person name="Subramanian E."/>
            <person name="Araus A.J."/>
            <person name="Petzold A."/>
            <person name="Susuki M."/>
            <person name="Suzuki K.-i.T."/>
            <person name="Hayashi T."/>
            <person name="Toyoda A."/>
            <person name="Oliveira C."/>
            <person name="Osipova E."/>
            <person name="Leigh N.D."/>
            <person name="Simon A."/>
            <person name="Yun M.H."/>
        </authorList>
    </citation>
    <scope>NUCLEOTIDE SEQUENCE</scope>
    <source>
        <strain evidence="2">20211129_DDA</strain>
        <tissue evidence="2">Liver</tissue>
    </source>
</reference>
<comment type="caution">
    <text evidence="2">The sequence shown here is derived from an EMBL/GenBank/DDBJ whole genome shotgun (WGS) entry which is preliminary data.</text>
</comment>
<evidence type="ECO:0000313" key="3">
    <source>
        <dbReference type="Proteomes" id="UP001066276"/>
    </source>
</evidence>
<dbReference type="AlphaFoldDB" id="A0AAV7PX57"/>
<keyword evidence="3" id="KW-1185">Reference proteome</keyword>
<dbReference type="Proteomes" id="UP001066276">
    <property type="component" value="Chromosome 7"/>
</dbReference>
<feature type="compositionally biased region" description="Basic and acidic residues" evidence="1">
    <location>
        <begin position="94"/>
        <end position="105"/>
    </location>
</feature>
<accession>A0AAV7PX57</accession>
<organism evidence="2 3">
    <name type="scientific">Pleurodeles waltl</name>
    <name type="common">Iberian ribbed newt</name>
    <dbReference type="NCBI Taxonomy" id="8319"/>
    <lineage>
        <taxon>Eukaryota</taxon>
        <taxon>Metazoa</taxon>
        <taxon>Chordata</taxon>
        <taxon>Craniata</taxon>
        <taxon>Vertebrata</taxon>
        <taxon>Euteleostomi</taxon>
        <taxon>Amphibia</taxon>
        <taxon>Batrachia</taxon>
        <taxon>Caudata</taxon>
        <taxon>Salamandroidea</taxon>
        <taxon>Salamandridae</taxon>
        <taxon>Pleurodelinae</taxon>
        <taxon>Pleurodeles</taxon>
    </lineage>
</organism>
<feature type="compositionally biased region" description="Polar residues" evidence="1">
    <location>
        <begin position="111"/>
        <end position="124"/>
    </location>
</feature>
<dbReference type="EMBL" id="JANPWB010000011">
    <property type="protein sequence ID" value="KAJ1131831.1"/>
    <property type="molecule type" value="Genomic_DNA"/>
</dbReference>
<gene>
    <name evidence="2" type="ORF">NDU88_010163</name>
</gene>
<sequence>MEAEKISTPHKRAGCSSGLRLALCNRASIAAVTDGSPRPTESYPGGTHRRTADPEEVSDPDIRDTGTAIIGEESAGDPTSPKKTRGAGRRRSGERRQERKEELNPGRRTIARTQTPEAGVQRQQEAWKRI</sequence>
<feature type="region of interest" description="Disordered" evidence="1">
    <location>
        <begin position="29"/>
        <end position="130"/>
    </location>
</feature>